<evidence type="ECO:0000313" key="1">
    <source>
        <dbReference type="EMBL" id="CBY22655.1"/>
    </source>
</evidence>
<gene>
    <name evidence="1" type="ORF">GSOID_T00013423001</name>
</gene>
<dbReference type="AlphaFoldDB" id="E4WZQ9"/>
<accession>E4WZQ9</accession>
<proteinExistence type="predicted"/>
<dbReference type="EMBL" id="FN653019">
    <property type="protein sequence ID" value="CBY22655.1"/>
    <property type="molecule type" value="Genomic_DNA"/>
</dbReference>
<organism evidence="1">
    <name type="scientific">Oikopleura dioica</name>
    <name type="common">Tunicate</name>
    <dbReference type="NCBI Taxonomy" id="34765"/>
    <lineage>
        <taxon>Eukaryota</taxon>
        <taxon>Metazoa</taxon>
        <taxon>Chordata</taxon>
        <taxon>Tunicata</taxon>
        <taxon>Appendicularia</taxon>
        <taxon>Copelata</taxon>
        <taxon>Oikopleuridae</taxon>
        <taxon>Oikopleura</taxon>
    </lineage>
</organism>
<reference evidence="1" key="1">
    <citation type="journal article" date="2010" name="Science">
        <title>Plasticity of animal genome architecture unmasked by rapid evolution of a pelagic tunicate.</title>
        <authorList>
            <person name="Denoeud F."/>
            <person name="Henriet S."/>
            <person name="Mungpakdee S."/>
            <person name="Aury J.M."/>
            <person name="Da Silva C."/>
            <person name="Brinkmann H."/>
            <person name="Mikhaleva J."/>
            <person name="Olsen L.C."/>
            <person name="Jubin C."/>
            <person name="Canestro C."/>
            <person name="Bouquet J.M."/>
            <person name="Danks G."/>
            <person name="Poulain J."/>
            <person name="Campsteijn C."/>
            <person name="Adamski M."/>
            <person name="Cross I."/>
            <person name="Yadetie F."/>
            <person name="Muffato M."/>
            <person name="Louis A."/>
            <person name="Butcher S."/>
            <person name="Tsagkogeorga G."/>
            <person name="Konrad A."/>
            <person name="Singh S."/>
            <person name="Jensen M.F."/>
            <person name="Cong E.H."/>
            <person name="Eikeseth-Otteraa H."/>
            <person name="Noel B."/>
            <person name="Anthouard V."/>
            <person name="Porcel B.M."/>
            <person name="Kachouri-Lafond R."/>
            <person name="Nishino A."/>
            <person name="Ugolini M."/>
            <person name="Chourrout P."/>
            <person name="Nishida H."/>
            <person name="Aasland R."/>
            <person name="Huzurbazar S."/>
            <person name="Westhof E."/>
            <person name="Delsuc F."/>
            <person name="Lehrach H."/>
            <person name="Reinhardt R."/>
            <person name="Weissenbach J."/>
            <person name="Roy S.W."/>
            <person name="Artiguenave F."/>
            <person name="Postlethwait J.H."/>
            <person name="Manak J.R."/>
            <person name="Thompson E.M."/>
            <person name="Jaillon O."/>
            <person name="Du Pasquier L."/>
            <person name="Boudinot P."/>
            <person name="Liberles D.A."/>
            <person name="Volff J.N."/>
            <person name="Philippe H."/>
            <person name="Lenhard B."/>
            <person name="Roest Crollius H."/>
            <person name="Wincker P."/>
            <person name="Chourrout D."/>
        </authorList>
    </citation>
    <scope>NUCLEOTIDE SEQUENCE [LARGE SCALE GENOMIC DNA]</scope>
</reference>
<dbReference type="InParanoid" id="E4WZQ9"/>
<sequence>MEDGIESPIVVNFAMVLQRLLTIKMREEEIVMAGYNVVDQAYKFSKRNSQKRQSEAKRSESLRFVSQFFFSVRFDSL</sequence>
<keyword evidence="2" id="KW-1185">Reference proteome</keyword>
<name>E4WZQ9_OIKDI</name>
<dbReference type="Proteomes" id="UP000001307">
    <property type="component" value="Unassembled WGS sequence"/>
</dbReference>
<evidence type="ECO:0000313" key="2">
    <source>
        <dbReference type="Proteomes" id="UP000001307"/>
    </source>
</evidence>
<protein>
    <submittedName>
        <fullName evidence="1">Uncharacterized protein</fullName>
    </submittedName>
</protein>